<evidence type="ECO:0000313" key="4">
    <source>
        <dbReference type="Proteomes" id="UP000253209"/>
    </source>
</evidence>
<keyword evidence="4" id="KW-1185">Reference proteome</keyword>
<evidence type="ECO:0000256" key="2">
    <source>
        <dbReference type="ARBA" id="ARBA00022801"/>
    </source>
</evidence>
<proteinExistence type="predicted"/>
<dbReference type="RefSeq" id="WP_114004981.1">
    <property type="nucleotide sequence ID" value="NZ_QGDC01000004.1"/>
</dbReference>
<dbReference type="PANTHER" id="PTHR43817:SF1">
    <property type="entry name" value="HYDROLASE, FAMILY 43, PUTATIVE (AFU_ORTHOLOGUE AFUA_3G01660)-RELATED"/>
    <property type="match status" value="1"/>
</dbReference>
<dbReference type="OrthoDB" id="9761519at2"/>
<dbReference type="Proteomes" id="UP000253209">
    <property type="component" value="Unassembled WGS sequence"/>
</dbReference>
<accession>A0A367GPI1</accession>
<reference evidence="3 4" key="1">
    <citation type="submission" date="2018-05" db="EMBL/GenBank/DDBJ databases">
        <title>Mucilaginibacter hurinus sp. nov., isolated from briquette warehouse soil.</title>
        <authorList>
            <person name="Choi L."/>
        </authorList>
    </citation>
    <scope>NUCLEOTIDE SEQUENCE [LARGE SCALE GENOMIC DNA]</scope>
    <source>
        <strain evidence="3 4">ZR32</strain>
    </source>
</reference>
<dbReference type="NCBIfam" id="NF045579">
    <property type="entry name" value="rhamnoside_JR"/>
    <property type="match status" value="1"/>
</dbReference>
<evidence type="ECO:0000256" key="1">
    <source>
        <dbReference type="ARBA" id="ARBA00022729"/>
    </source>
</evidence>
<dbReference type="EMBL" id="QGDC01000004">
    <property type="protein sequence ID" value="RCH55359.1"/>
    <property type="molecule type" value="Genomic_DNA"/>
</dbReference>
<dbReference type="PANTHER" id="PTHR43817">
    <property type="entry name" value="GLYCOSYL HYDROLASE"/>
    <property type="match status" value="1"/>
</dbReference>
<keyword evidence="1" id="KW-0732">Signal</keyword>
<protein>
    <recommendedName>
        <fullName evidence="5">Glycosyl hydrolases family 2 sugar binding domain-containing protein</fullName>
    </recommendedName>
</protein>
<dbReference type="GO" id="GO:0016787">
    <property type="term" value="F:hydrolase activity"/>
    <property type="evidence" value="ECO:0007669"/>
    <property type="project" value="UniProtKB-KW"/>
</dbReference>
<dbReference type="AlphaFoldDB" id="A0A367GPI1"/>
<comment type="caution">
    <text evidence="3">The sequence shown here is derived from an EMBL/GenBank/DDBJ whole genome shotgun (WGS) entry which is preliminary data.</text>
</comment>
<dbReference type="SUPFAM" id="SSF49785">
    <property type="entry name" value="Galactose-binding domain-like"/>
    <property type="match status" value="1"/>
</dbReference>
<evidence type="ECO:0000313" key="3">
    <source>
        <dbReference type="EMBL" id="RCH55359.1"/>
    </source>
</evidence>
<name>A0A367GPI1_9SPHI</name>
<keyword evidence="2" id="KW-0378">Hydrolase</keyword>
<organism evidence="3 4">
    <name type="scientific">Mucilaginibacter hurinus</name>
    <dbReference type="NCBI Taxonomy" id="2201324"/>
    <lineage>
        <taxon>Bacteria</taxon>
        <taxon>Pseudomonadati</taxon>
        <taxon>Bacteroidota</taxon>
        <taxon>Sphingobacteriia</taxon>
        <taxon>Sphingobacteriales</taxon>
        <taxon>Sphingobacteriaceae</taxon>
        <taxon>Mucilaginibacter</taxon>
    </lineage>
</organism>
<sequence>MRRKHLALGLVIPLVIAFCSFTITFRNTAQNKALQSDDTLARGFAAPPKASRPQVFWDWMGGLISREGITKDLEALAAQGISGVLVMQMPDQATDGVAVTFGDYKGKVKCLSDEWFNLVNFAIGECDRLGLSFSIFISPGWSHAGGPWVTPEFGLKKLQATELTVTGPAKVDKLLPPPPKLIGIKAEYVKPEDPAYYKDFAVVAIPDDTLIAARDIIDISKNFNAESRLKWNAPKGKWKIVRLGIASENGQNHPAPPEGTGLESDRMNPKAVQIVFDGMVGRILREAKAKGYRSFKAFETDSYEGGYQDITDDFREQFKRRRGYDCLTWLPAWTNEKLVINNADLTARFRLDMQQTITELHTERFYSELRRLADVNGLTWMTEPYWGMPQDWRTTGSKSTMPGCEFWVAPNTSSANPAYLIGAAPDIAALYGLPVVWAESFTAESFNSAWRNDPYFLKPWGDIAFCRGINQVYFHGFTHNPFDDRYQPGVSMGFWGTQITRHATWWPYSLPWHTYLARCQYLLRQGRPVNDLLSYPSSIQSVSGPAVNSGVYRQVVLNDESLFSRISVVNGRIVVKGGGEFAALALAPWTAYKPEALRRILELVKEGATLIGGRPPSRSPSLQNYPACDSEVGALVNEIWGNENSANERNLGKGRVINTGDVAGAMDKITSPDVRFTTAKKDTGNRFDFVHRRDGDTDIYFICNSSDNPVDVTADFRVAGKFAEQWDATSGATLAVTNAQQKDGRTLVPVHFEPRQSFFIIFKKAASAQLSTNLTANKRSTVAVLKGGWEVAFDPKWGGPAKIKFDTLQDWSKHPEEGVKYYSGTAVYAKTFDVDAVVLKNKNLYIDLGEVQNIARVNLNGKDLGVIWCAPWHAIIPPGILKSRGNKLTIQVVNTWANRLVGDEQKPDDAELVAWNPPGERKGSYDKSVGSHRLKDLPDWLVRGAERPATGRYTFSTWRFYNKDAPLIPAGLLGPVSIKAAVEK</sequence>
<dbReference type="InterPro" id="IPR008979">
    <property type="entry name" value="Galactose-bd-like_sf"/>
</dbReference>
<evidence type="ECO:0008006" key="5">
    <source>
        <dbReference type="Google" id="ProtNLM"/>
    </source>
</evidence>
<dbReference type="Pfam" id="PF17132">
    <property type="entry name" value="Glyco_hydro_106"/>
    <property type="match status" value="1"/>
</dbReference>
<dbReference type="Gene3D" id="2.60.120.260">
    <property type="entry name" value="Galactose-binding domain-like"/>
    <property type="match status" value="1"/>
</dbReference>
<gene>
    <name evidence="3" type="ORF">DJ568_09265</name>
</gene>